<organism evidence="3">
    <name type="scientific">uncultured Caudovirales phage</name>
    <dbReference type="NCBI Taxonomy" id="2100421"/>
    <lineage>
        <taxon>Viruses</taxon>
        <taxon>Duplodnaviria</taxon>
        <taxon>Heunggongvirae</taxon>
        <taxon>Uroviricota</taxon>
        <taxon>Caudoviricetes</taxon>
        <taxon>Peduoviridae</taxon>
        <taxon>Maltschvirus</taxon>
        <taxon>Maltschvirus maltsch</taxon>
    </lineage>
</organism>
<keyword evidence="1" id="KW-0547">Nucleotide-binding</keyword>
<accession>A0A6J5LWM4</accession>
<proteinExistence type="predicted"/>
<evidence type="ECO:0000259" key="2">
    <source>
        <dbReference type="Pfam" id="PF24729"/>
    </source>
</evidence>
<protein>
    <recommendedName>
        <fullName evidence="2">Acb2/Tad1 hairpin domain-containing protein</fullName>
    </recommendedName>
</protein>
<dbReference type="GO" id="GO:0000166">
    <property type="term" value="F:nucleotide binding"/>
    <property type="evidence" value="ECO:0007669"/>
    <property type="project" value="UniProtKB-KW"/>
</dbReference>
<dbReference type="InterPro" id="IPR056098">
    <property type="entry name" value="Acb2/Tad1_hairpin"/>
</dbReference>
<reference evidence="3" key="1">
    <citation type="submission" date="2020-04" db="EMBL/GenBank/DDBJ databases">
        <authorList>
            <person name="Chiriac C."/>
            <person name="Salcher M."/>
            <person name="Ghai R."/>
            <person name="Kavagutti S V."/>
        </authorList>
    </citation>
    <scope>NUCLEOTIDE SEQUENCE</scope>
</reference>
<dbReference type="EMBL" id="LR796344">
    <property type="protein sequence ID" value="CAB4138491.1"/>
    <property type="molecule type" value="Genomic_DNA"/>
</dbReference>
<feature type="domain" description="Acb2/Tad1 hairpin" evidence="2">
    <location>
        <begin position="8"/>
        <end position="88"/>
    </location>
</feature>
<evidence type="ECO:0000256" key="1">
    <source>
        <dbReference type="ARBA" id="ARBA00022741"/>
    </source>
</evidence>
<gene>
    <name evidence="3" type="ORF">UFOVP330_79</name>
</gene>
<name>A0A6J5LWM4_9CAUD</name>
<evidence type="ECO:0000313" key="3">
    <source>
        <dbReference type="EMBL" id="CAB4138491.1"/>
    </source>
</evidence>
<dbReference type="Pfam" id="PF24729">
    <property type="entry name" value="Acb2_Tad1_hairpin"/>
    <property type="match status" value="1"/>
</dbReference>
<sequence length="94" mass="10470">MTRGEYRVGINFNPSNDDKVAQIKRMAADLIDLIDTIQLPPWSDLGDQDDNHSRIDLEGVRRSEVSRLKALAMTAIEDGAMWAVKAATKQPMEG</sequence>